<sequence length="99" mass="11314">MDGRPDTDPKEHVKPYFLDNFLHLINCIIDTISPCQLGFLKFNCRATEHKGFDLVLQVRFPDESSADNRKDQSHNNIGDGNLPVEDAGQEDNRCQVNKR</sequence>
<gene>
    <name evidence="2" type="ORF">SDC9_202883</name>
</gene>
<evidence type="ECO:0000313" key="2">
    <source>
        <dbReference type="EMBL" id="MPN55204.1"/>
    </source>
</evidence>
<evidence type="ECO:0000256" key="1">
    <source>
        <dbReference type="SAM" id="MobiDB-lite"/>
    </source>
</evidence>
<proteinExistence type="predicted"/>
<name>A0A645J3X7_9ZZZZ</name>
<dbReference type="AlphaFoldDB" id="A0A645J3X7"/>
<reference evidence="2" key="1">
    <citation type="submission" date="2019-08" db="EMBL/GenBank/DDBJ databases">
        <authorList>
            <person name="Kucharzyk K."/>
            <person name="Murdoch R.W."/>
            <person name="Higgins S."/>
            <person name="Loffler F."/>
        </authorList>
    </citation>
    <scope>NUCLEOTIDE SEQUENCE</scope>
</reference>
<feature type="region of interest" description="Disordered" evidence="1">
    <location>
        <begin position="63"/>
        <end position="99"/>
    </location>
</feature>
<feature type="compositionally biased region" description="Basic and acidic residues" evidence="1">
    <location>
        <begin position="63"/>
        <end position="73"/>
    </location>
</feature>
<accession>A0A645J3X7</accession>
<dbReference type="EMBL" id="VSSQ01124167">
    <property type="protein sequence ID" value="MPN55204.1"/>
    <property type="molecule type" value="Genomic_DNA"/>
</dbReference>
<protein>
    <submittedName>
        <fullName evidence="2">Uncharacterized protein</fullName>
    </submittedName>
</protein>
<comment type="caution">
    <text evidence="2">The sequence shown here is derived from an EMBL/GenBank/DDBJ whole genome shotgun (WGS) entry which is preliminary data.</text>
</comment>
<organism evidence="2">
    <name type="scientific">bioreactor metagenome</name>
    <dbReference type="NCBI Taxonomy" id="1076179"/>
    <lineage>
        <taxon>unclassified sequences</taxon>
        <taxon>metagenomes</taxon>
        <taxon>ecological metagenomes</taxon>
    </lineage>
</organism>